<sequence>MDDGSEQTPAERWVARSLIDESGVGKPLPRRSMQRERSVASYLRGEFMPRYMQRAAQIERLTEEHALRLRLAYDALCETYREDGPDLDLARWTLVAEWDFDEVNTLIRQHNAWYPIERDLPMNPRTGDYVLVNGHDYRKAELDAAWAARVGREEDERA</sequence>
<gene>
    <name evidence="1" type="ORF">NBH00_09905</name>
</gene>
<name>A0ABY5E0Y2_9ACTN</name>
<proteinExistence type="predicted"/>
<organism evidence="1 2">
    <name type="scientific">Paraconexibacter antarcticus</name>
    <dbReference type="NCBI Taxonomy" id="2949664"/>
    <lineage>
        <taxon>Bacteria</taxon>
        <taxon>Bacillati</taxon>
        <taxon>Actinomycetota</taxon>
        <taxon>Thermoleophilia</taxon>
        <taxon>Solirubrobacterales</taxon>
        <taxon>Paraconexibacteraceae</taxon>
        <taxon>Paraconexibacter</taxon>
    </lineage>
</organism>
<keyword evidence="2" id="KW-1185">Reference proteome</keyword>
<evidence type="ECO:0000313" key="1">
    <source>
        <dbReference type="EMBL" id="UTI66507.1"/>
    </source>
</evidence>
<protein>
    <submittedName>
        <fullName evidence="1">Uncharacterized protein</fullName>
    </submittedName>
</protein>
<reference evidence="1 2" key="1">
    <citation type="submission" date="2022-06" db="EMBL/GenBank/DDBJ databases">
        <title>Paraconexibacter antarcticus.</title>
        <authorList>
            <person name="Kim C.S."/>
        </authorList>
    </citation>
    <scope>NUCLEOTIDE SEQUENCE [LARGE SCALE GENOMIC DNA]</scope>
    <source>
        <strain evidence="1 2">02-257</strain>
    </source>
</reference>
<evidence type="ECO:0000313" key="2">
    <source>
        <dbReference type="Proteomes" id="UP001056035"/>
    </source>
</evidence>
<dbReference type="Proteomes" id="UP001056035">
    <property type="component" value="Chromosome"/>
</dbReference>
<dbReference type="EMBL" id="CP098502">
    <property type="protein sequence ID" value="UTI66507.1"/>
    <property type="molecule type" value="Genomic_DNA"/>
</dbReference>
<dbReference type="RefSeq" id="WP_254573177.1">
    <property type="nucleotide sequence ID" value="NZ_CP098502.1"/>
</dbReference>
<accession>A0ABY5E0Y2</accession>